<proteinExistence type="inferred from homology"/>
<feature type="region of interest" description="Disordered" evidence="2">
    <location>
        <begin position="46"/>
        <end position="67"/>
    </location>
</feature>
<dbReference type="PANTHER" id="PTHR46268:SF6">
    <property type="entry name" value="UNIVERSAL STRESS PROTEIN UP12"/>
    <property type="match status" value="1"/>
</dbReference>
<dbReference type="PANTHER" id="PTHR46268">
    <property type="entry name" value="STRESS RESPONSE PROTEIN NHAX"/>
    <property type="match status" value="1"/>
</dbReference>
<evidence type="ECO:0000256" key="1">
    <source>
        <dbReference type="ARBA" id="ARBA00008791"/>
    </source>
</evidence>
<feature type="domain" description="UspA" evidence="3">
    <location>
        <begin position="1"/>
        <end position="139"/>
    </location>
</feature>
<feature type="compositionally biased region" description="Basic and acidic residues" evidence="2">
    <location>
        <begin position="51"/>
        <end position="62"/>
    </location>
</feature>
<gene>
    <name evidence="4" type="ORF">M0R89_04795</name>
</gene>
<evidence type="ECO:0000313" key="4">
    <source>
        <dbReference type="EMBL" id="UPV75386.1"/>
    </source>
</evidence>
<evidence type="ECO:0000313" key="5">
    <source>
        <dbReference type="Proteomes" id="UP000830729"/>
    </source>
</evidence>
<dbReference type="SUPFAM" id="SSF52402">
    <property type="entry name" value="Adenine nucleotide alpha hydrolases-like"/>
    <property type="match status" value="1"/>
</dbReference>
<name>A0A8U0HXL7_9EURY</name>
<dbReference type="CDD" id="cd00293">
    <property type="entry name" value="USP-like"/>
    <property type="match status" value="1"/>
</dbReference>
<dbReference type="KEGG" id="halx:M0R89_04795"/>
<comment type="similarity">
    <text evidence="1">Belongs to the universal stress protein A family.</text>
</comment>
<evidence type="ECO:0000259" key="3">
    <source>
        <dbReference type="Pfam" id="PF00582"/>
    </source>
</evidence>
<dbReference type="GeneID" id="72184492"/>
<evidence type="ECO:0000256" key="2">
    <source>
        <dbReference type="SAM" id="MobiDB-lite"/>
    </source>
</evidence>
<dbReference type="Proteomes" id="UP000830729">
    <property type="component" value="Chromosome"/>
</dbReference>
<dbReference type="InterPro" id="IPR014729">
    <property type="entry name" value="Rossmann-like_a/b/a_fold"/>
</dbReference>
<dbReference type="PRINTS" id="PR01438">
    <property type="entry name" value="UNVRSLSTRESS"/>
</dbReference>
<dbReference type="Gene3D" id="3.40.50.620">
    <property type="entry name" value="HUPs"/>
    <property type="match status" value="1"/>
</dbReference>
<dbReference type="AlphaFoldDB" id="A0A8U0HXL7"/>
<dbReference type="InterPro" id="IPR006015">
    <property type="entry name" value="Universal_stress_UspA"/>
</dbReference>
<sequence>MYDRILVPTDGSEQHPVVTQAMNVAELADATVHALYVVDERALDYQPSESGRQETRDARREEGEEATQHIADAGANRGVEVVTAIREGTPATTIVEYAADEDVDMVVMGTHGRSGVDRYVLGSVTEQVVRTSDVPVLTVNLARQRRAVRDDETAIERAKQVLADEGHDIADVPEDPYRESNTWIVRVETADGDTFNVHIDSASGEARLARIRSE</sequence>
<keyword evidence="5" id="KW-1185">Reference proteome</keyword>
<dbReference type="Pfam" id="PF00582">
    <property type="entry name" value="Usp"/>
    <property type="match status" value="1"/>
</dbReference>
<accession>A0A8U0HXL7</accession>
<dbReference type="RefSeq" id="WP_248651428.1">
    <property type="nucleotide sequence ID" value="NZ_CP096659.1"/>
</dbReference>
<dbReference type="InterPro" id="IPR006016">
    <property type="entry name" value="UspA"/>
</dbReference>
<reference evidence="4 5" key="1">
    <citation type="submission" date="2022-04" db="EMBL/GenBank/DDBJ databases">
        <title>Diverse halophilic archaea isolated from saline environments.</title>
        <authorList>
            <person name="Cui H.-L."/>
        </authorList>
    </citation>
    <scope>NUCLEOTIDE SEQUENCE [LARGE SCALE GENOMIC DNA]</scope>
    <source>
        <strain evidence="4 5">XZYJT49</strain>
    </source>
</reference>
<protein>
    <submittedName>
        <fullName evidence="4">Universal stress protein</fullName>
    </submittedName>
</protein>
<dbReference type="EMBL" id="CP096659">
    <property type="protein sequence ID" value="UPV75386.1"/>
    <property type="molecule type" value="Genomic_DNA"/>
</dbReference>
<organism evidence="4 5">
    <name type="scientific">Halorussus limi</name>
    <dbReference type="NCBI Taxonomy" id="2938695"/>
    <lineage>
        <taxon>Archaea</taxon>
        <taxon>Methanobacteriati</taxon>
        <taxon>Methanobacteriota</taxon>
        <taxon>Stenosarchaea group</taxon>
        <taxon>Halobacteria</taxon>
        <taxon>Halobacteriales</taxon>
        <taxon>Haladaptataceae</taxon>
        <taxon>Halorussus</taxon>
    </lineage>
</organism>